<gene>
    <name evidence="2" type="ORF">NIES2135_31520</name>
</gene>
<sequence>MRALLDTHALLWWVTNNSRLSVPVQDIISNPENTLYLSVASSWEIIIKSNIGKLPLPEPPTQFIRSCLTANRFESLTINLAHILQVDSLPDHHKDPFDRILIAQAQVENIPILTIDHLIAQYPVQTIW</sequence>
<dbReference type="Proteomes" id="UP000217895">
    <property type="component" value="Chromosome"/>
</dbReference>
<dbReference type="AlphaFoldDB" id="A0A1Z4JHW7"/>
<dbReference type="InterPro" id="IPR041705">
    <property type="entry name" value="PIN_Sll0205"/>
</dbReference>
<evidence type="ECO:0000259" key="1">
    <source>
        <dbReference type="Pfam" id="PF01850"/>
    </source>
</evidence>
<dbReference type="SUPFAM" id="SSF88723">
    <property type="entry name" value="PIN domain-like"/>
    <property type="match status" value="1"/>
</dbReference>
<reference evidence="2 3" key="1">
    <citation type="submission" date="2017-06" db="EMBL/GenBank/DDBJ databases">
        <title>Genome sequencing of cyanobaciteial culture collection at National Institute for Environmental Studies (NIES).</title>
        <authorList>
            <person name="Hirose Y."/>
            <person name="Shimura Y."/>
            <person name="Fujisawa T."/>
            <person name="Nakamura Y."/>
            <person name="Kawachi M."/>
        </authorList>
    </citation>
    <scope>NUCLEOTIDE SEQUENCE [LARGE SCALE GENOMIC DNA]</scope>
    <source>
        <strain evidence="2 3">NIES-2135</strain>
    </source>
</reference>
<proteinExistence type="predicted"/>
<dbReference type="PANTHER" id="PTHR36173">
    <property type="entry name" value="RIBONUCLEASE VAPC16-RELATED"/>
    <property type="match status" value="1"/>
</dbReference>
<organism evidence="2 3">
    <name type="scientific">Leptolyngbya boryana NIES-2135</name>
    <dbReference type="NCBI Taxonomy" id="1973484"/>
    <lineage>
        <taxon>Bacteria</taxon>
        <taxon>Bacillati</taxon>
        <taxon>Cyanobacteriota</taxon>
        <taxon>Cyanophyceae</taxon>
        <taxon>Leptolyngbyales</taxon>
        <taxon>Leptolyngbyaceae</taxon>
        <taxon>Leptolyngbya group</taxon>
        <taxon>Leptolyngbya</taxon>
    </lineage>
</organism>
<feature type="domain" description="PIN" evidence="1">
    <location>
        <begin position="4"/>
        <end position="121"/>
    </location>
</feature>
<dbReference type="InterPro" id="IPR052919">
    <property type="entry name" value="TA_system_RNase"/>
</dbReference>
<dbReference type="InterPro" id="IPR002716">
    <property type="entry name" value="PIN_dom"/>
</dbReference>
<dbReference type="Gene3D" id="3.40.50.1010">
    <property type="entry name" value="5'-nuclease"/>
    <property type="match status" value="1"/>
</dbReference>
<dbReference type="InterPro" id="IPR029060">
    <property type="entry name" value="PIN-like_dom_sf"/>
</dbReference>
<keyword evidence="3" id="KW-1185">Reference proteome</keyword>
<dbReference type="CDD" id="cd09872">
    <property type="entry name" value="PIN_Sll0205-like"/>
    <property type="match status" value="1"/>
</dbReference>
<name>A0A1Z4JHW7_LEPBY</name>
<dbReference type="Pfam" id="PF01850">
    <property type="entry name" value="PIN"/>
    <property type="match status" value="1"/>
</dbReference>
<evidence type="ECO:0000313" key="2">
    <source>
        <dbReference type="EMBL" id="BAY56321.1"/>
    </source>
</evidence>
<dbReference type="PANTHER" id="PTHR36173:SF2">
    <property type="entry name" value="RIBONUCLEASE VAPC16"/>
    <property type="match status" value="1"/>
</dbReference>
<dbReference type="EMBL" id="AP018203">
    <property type="protein sequence ID" value="BAY56321.1"/>
    <property type="molecule type" value="Genomic_DNA"/>
</dbReference>
<accession>A0A1Z4JHW7</accession>
<evidence type="ECO:0000313" key="3">
    <source>
        <dbReference type="Proteomes" id="UP000217895"/>
    </source>
</evidence>
<protein>
    <recommendedName>
        <fullName evidence="1">PIN domain-containing protein</fullName>
    </recommendedName>
</protein>